<dbReference type="PATRIC" id="fig|253.9.peg.4137"/>
<keyword evidence="1" id="KW-0472">Membrane</keyword>
<organism evidence="2 3">
    <name type="scientific">Chryseobacterium indologenes</name>
    <name type="common">Flavobacterium indologenes</name>
    <dbReference type="NCBI Taxonomy" id="253"/>
    <lineage>
        <taxon>Bacteria</taxon>
        <taxon>Pseudomonadati</taxon>
        <taxon>Bacteroidota</taxon>
        <taxon>Flavobacteriia</taxon>
        <taxon>Flavobacteriales</taxon>
        <taxon>Weeksellaceae</taxon>
        <taxon>Chryseobacterium group</taxon>
        <taxon>Chryseobacterium</taxon>
    </lineage>
</organism>
<dbReference type="RefSeq" id="WP_062699418.1">
    <property type="nucleotide sequence ID" value="NZ_LJOD01000007.1"/>
</dbReference>
<proteinExistence type="predicted"/>
<feature type="transmembrane region" description="Helical" evidence="1">
    <location>
        <begin position="83"/>
        <end position="102"/>
    </location>
</feature>
<evidence type="ECO:0000313" key="3">
    <source>
        <dbReference type="Proteomes" id="UP000037953"/>
    </source>
</evidence>
<feature type="transmembrane region" description="Helical" evidence="1">
    <location>
        <begin position="6"/>
        <end position="21"/>
    </location>
</feature>
<feature type="transmembrane region" description="Helical" evidence="1">
    <location>
        <begin position="28"/>
        <end position="45"/>
    </location>
</feature>
<comment type="caution">
    <text evidence="2">The sequence shown here is derived from an EMBL/GenBank/DDBJ whole genome shotgun (WGS) entry which is preliminary data.</text>
</comment>
<accession>A0A0N1KSJ4</accession>
<name>A0A0N1KSJ4_CHRID</name>
<feature type="transmembrane region" description="Helical" evidence="1">
    <location>
        <begin position="51"/>
        <end position="71"/>
    </location>
</feature>
<reference evidence="2 3" key="1">
    <citation type="journal article" date="2015" name="Genom Data">
        <title>Draft genome sequence of a multidrug-resistant Chryseobacterium indologenes isolate from Malaysia.</title>
        <authorList>
            <person name="Yu C.Y."/>
            <person name="Ang G.Y."/>
            <person name="Cheng H.J."/>
            <person name="Cheong Y.M."/>
            <person name="Yin W.F."/>
            <person name="Chan K.G."/>
        </authorList>
    </citation>
    <scope>NUCLEOTIDE SEQUENCE [LARGE SCALE GENOMIC DNA]</scope>
    <source>
        <strain evidence="2 3">CI_885</strain>
    </source>
</reference>
<reference evidence="3" key="2">
    <citation type="submission" date="2015-09" db="EMBL/GenBank/DDBJ databases">
        <title>Draft genome sequence of a multidrug-resistant Chryseobacterium indologenes isolate from Malaysia.</title>
        <authorList>
            <person name="Yu C.Y."/>
            <person name="Ang G.Y."/>
            <person name="Chan K.-G."/>
        </authorList>
    </citation>
    <scope>NUCLEOTIDE SEQUENCE [LARGE SCALE GENOMIC DNA]</scope>
    <source>
        <strain evidence="3">CI_885</strain>
    </source>
</reference>
<dbReference type="EMBL" id="LJOD01000007">
    <property type="protein sequence ID" value="KPE50836.1"/>
    <property type="molecule type" value="Genomic_DNA"/>
</dbReference>
<protein>
    <submittedName>
        <fullName evidence="2">Uncharacterized protein</fullName>
    </submittedName>
</protein>
<dbReference type="Proteomes" id="UP000037953">
    <property type="component" value="Unassembled WGS sequence"/>
</dbReference>
<dbReference type="OrthoDB" id="10003622at2"/>
<dbReference type="AlphaFoldDB" id="A0A0N1KSJ4"/>
<keyword evidence="1" id="KW-0812">Transmembrane</keyword>
<evidence type="ECO:0000256" key="1">
    <source>
        <dbReference type="SAM" id="Phobius"/>
    </source>
</evidence>
<keyword evidence="1" id="KW-1133">Transmembrane helix</keyword>
<evidence type="ECO:0000313" key="2">
    <source>
        <dbReference type="EMBL" id="KPE50836.1"/>
    </source>
</evidence>
<sequence>MALFLFLTGMFAIANFYYWVFRSPLKTYKLFIIFFIVISLMAAVIDPHNLLEVFVTFSGYYTLLFGVHLLLTGTFRINRYFPYIFAFFLISLLVTAFFGALMQDIFKYS</sequence>
<gene>
    <name evidence="2" type="ORF">AOB46_11485</name>
</gene>